<feature type="transmembrane region" description="Helical" evidence="7">
    <location>
        <begin position="37"/>
        <end position="56"/>
    </location>
</feature>
<protein>
    <submittedName>
        <fullName evidence="9">DMT family transporter</fullName>
    </submittedName>
</protein>
<evidence type="ECO:0000256" key="1">
    <source>
        <dbReference type="ARBA" id="ARBA00004651"/>
    </source>
</evidence>
<feature type="transmembrane region" description="Helical" evidence="7">
    <location>
        <begin position="269"/>
        <end position="286"/>
    </location>
</feature>
<organism evidence="9 10">
    <name type="scientific">Ferviditalea candida</name>
    <dbReference type="NCBI Taxonomy" id="3108399"/>
    <lineage>
        <taxon>Bacteria</taxon>
        <taxon>Bacillati</taxon>
        <taxon>Bacillota</taxon>
        <taxon>Bacilli</taxon>
        <taxon>Bacillales</taxon>
        <taxon>Paenibacillaceae</taxon>
        <taxon>Ferviditalea</taxon>
    </lineage>
</organism>
<dbReference type="Pfam" id="PF00892">
    <property type="entry name" value="EamA"/>
    <property type="match status" value="2"/>
</dbReference>
<feature type="domain" description="EamA" evidence="8">
    <location>
        <begin position="10"/>
        <end position="139"/>
    </location>
</feature>
<feature type="transmembrane region" description="Helical" evidence="7">
    <location>
        <begin position="179"/>
        <end position="201"/>
    </location>
</feature>
<dbReference type="PANTHER" id="PTHR32322:SF18">
    <property type="entry name" value="S-ADENOSYLMETHIONINE_S-ADENOSYLHOMOCYSTEINE TRANSPORTER"/>
    <property type="match status" value="1"/>
</dbReference>
<comment type="similarity">
    <text evidence="2">Belongs to the EamA transporter family.</text>
</comment>
<sequence length="300" mass="33204">MAQHSSIRTISLISALVLIWGLSWPVYKIALPYTPPLLFAGLRTLLGGMGLALFLLHRWKKIQFKKNLRIYIVSAFFNVFLFFGFQTVGLNFLPGGLFSVIVYFQPVLVGVLAWRILGEPMSWQKIIGLVFGFFGVIAVGADGITMEFSFTGIMLALLTSISWAIGIIYFKKEAGKTDALWLVAIQFIIGGTILTSIGFAVESWSEIVWNAQYITGMLFGSILGVSTAWVIYFTLVRSGEASKVAASTFIVPLISVSGSTLFLKEPFNPLLFWGLLLIVLSIYLVNRKTATTESYHARSE</sequence>
<feature type="domain" description="EamA" evidence="8">
    <location>
        <begin position="151"/>
        <end position="286"/>
    </location>
</feature>
<dbReference type="InterPro" id="IPR050638">
    <property type="entry name" value="AA-Vitamin_Transporters"/>
</dbReference>
<proteinExistence type="inferred from homology"/>
<name>A0ABU5ZLU4_9BACL</name>
<feature type="transmembrane region" description="Helical" evidence="7">
    <location>
        <begin position="68"/>
        <end position="86"/>
    </location>
</feature>
<dbReference type="Proteomes" id="UP001310386">
    <property type="component" value="Unassembled WGS sequence"/>
</dbReference>
<dbReference type="InterPro" id="IPR000620">
    <property type="entry name" value="EamA_dom"/>
</dbReference>
<comment type="caution">
    <text evidence="9">The sequence shown here is derived from an EMBL/GenBank/DDBJ whole genome shotgun (WGS) entry which is preliminary data.</text>
</comment>
<feature type="transmembrane region" description="Helical" evidence="7">
    <location>
        <begin position="150"/>
        <end position="170"/>
    </location>
</feature>
<evidence type="ECO:0000256" key="4">
    <source>
        <dbReference type="ARBA" id="ARBA00022692"/>
    </source>
</evidence>
<dbReference type="SUPFAM" id="SSF103481">
    <property type="entry name" value="Multidrug resistance efflux transporter EmrE"/>
    <property type="match status" value="2"/>
</dbReference>
<feature type="transmembrane region" description="Helical" evidence="7">
    <location>
        <begin position="92"/>
        <end position="114"/>
    </location>
</feature>
<feature type="transmembrane region" description="Helical" evidence="7">
    <location>
        <begin position="213"/>
        <end position="232"/>
    </location>
</feature>
<comment type="subcellular location">
    <subcellularLocation>
        <location evidence="1">Cell membrane</location>
        <topology evidence="1">Multi-pass membrane protein</topology>
    </subcellularLocation>
</comment>
<evidence type="ECO:0000313" key="10">
    <source>
        <dbReference type="Proteomes" id="UP001310386"/>
    </source>
</evidence>
<evidence type="ECO:0000313" key="9">
    <source>
        <dbReference type="EMBL" id="MEB3102075.1"/>
    </source>
</evidence>
<keyword evidence="5 7" id="KW-1133">Transmembrane helix</keyword>
<feature type="transmembrane region" description="Helical" evidence="7">
    <location>
        <begin position="244"/>
        <end position="263"/>
    </location>
</feature>
<feature type="transmembrane region" description="Helical" evidence="7">
    <location>
        <begin position="126"/>
        <end position="144"/>
    </location>
</feature>
<reference evidence="9" key="1">
    <citation type="submission" date="2023-12" db="EMBL/GenBank/DDBJ databases">
        <title>Fervidustalea candida gen. nov., sp. nov., a novel member of the family Paenibacillaceae isolated from a geothermal area.</title>
        <authorList>
            <person name="Li W.-J."/>
            <person name="Jiao J.-Y."/>
            <person name="Chen Y."/>
        </authorList>
    </citation>
    <scope>NUCLEOTIDE SEQUENCE</scope>
    <source>
        <strain evidence="9">SYSU GA230002</strain>
    </source>
</reference>
<evidence type="ECO:0000256" key="2">
    <source>
        <dbReference type="ARBA" id="ARBA00007362"/>
    </source>
</evidence>
<accession>A0ABU5ZLU4</accession>
<evidence type="ECO:0000256" key="7">
    <source>
        <dbReference type="SAM" id="Phobius"/>
    </source>
</evidence>
<dbReference type="InterPro" id="IPR037185">
    <property type="entry name" value="EmrE-like"/>
</dbReference>
<dbReference type="PANTHER" id="PTHR32322">
    <property type="entry name" value="INNER MEMBRANE TRANSPORTER"/>
    <property type="match status" value="1"/>
</dbReference>
<dbReference type="EMBL" id="JAYJLD010000013">
    <property type="protein sequence ID" value="MEB3102075.1"/>
    <property type="molecule type" value="Genomic_DNA"/>
</dbReference>
<evidence type="ECO:0000256" key="5">
    <source>
        <dbReference type="ARBA" id="ARBA00022989"/>
    </source>
</evidence>
<gene>
    <name evidence="9" type="ORF">VF724_10405</name>
</gene>
<dbReference type="RefSeq" id="WP_371754254.1">
    <property type="nucleotide sequence ID" value="NZ_JAYJLD010000013.1"/>
</dbReference>
<keyword evidence="3" id="KW-1003">Cell membrane</keyword>
<keyword evidence="10" id="KW-1185">Reference proteome</keyword>
<evidence type="ECO:0000256" key="3">
    <source>
        <dbReference type="ARBA" id="ARBA00022475"/>
    </source>
</evidence>
<keyword evidence="4 7" id="KW-0812">Transmembrane</keyword>
<evidence type="ECO:0000256" key="6">
    <source>
        <dbReference type="ARBA" id="ARBA00023136"/>
    </source>
</evidence>
<feature type="transmembrane region" description="Helical" evidence="7">
    <location>
        <begin position="12"/>
        <end position="31"/>
    </location>
</feature>
<keyword evidence="6 7" id="KW-0472">Membrane</keyword>
<evidence type="ECO:0000259" key="8">
    <source>
        <dbReference type="Pfam" id="PF00892"/>
    </source>
</evidence>